<keyword evidence="5" id="KW-0130">Cell adhesion</keyword>
<dbReference type="PANTHER" id="PTHR24028:SF146">
    <property type="entry name" value="CADHERIN 96CB, ISOFORM D-RELATED"/>
    <property type="match status" value="1"/>
</dbReference>
<reference evidence="13" key="1">
    <citation type="submission" date="2022-11" db="EMBL/GenBank/DDBJ databases">
        <title>Centuries of genome instability and evolution in soft-shell clam transmissible cancer (bioRxiv).</title>
        <authorList>
            <person name="Hart S.F.M."/>
            <person name="Yonemitsu M.A."/>
            <person name="Giersch R.M."/>
            <person name="Beal B.F."/>
            <person name="Arriagada G."/>
            <person name="Davis B.W."/>
            <person name="Ostrander E.A."/>
            <person name="Goff S.P."/>
            <person name="Metzger M.J."/>
        </authorList>
    </citation>
    <scope>NUCLEOTIDE SEQUENCE</scope>
    <source>
        <strain evidence="13">MELC-2E11</strain>
        <tissue evidence="13">Siphon/mantle</tissue>
    </source>
</reference>
<keyword evidence="7 10" id="KW-0472">Membrane</keyword>
<dbReference type="InterPro" id="IPR015919">
    <property type="entry name" value="Cadherin-like_sf"/>
</dbReference>
<keyword evidence="4 9" id="KW-0106">Calcium</keyword>
<evidence type="ECO:0000256" key="3">
    <source>
        <dbReference type="ARBA" id="ARBA00022737"/>
    </source>
</evidence>
<feature type="signal peptide" evidence="11">
    <location>
        <begin position="1"/>
        <end position="21"/>
    </location>
</feature>
<gene>
    <name evidence="13" type="ORF">MAR_023447</name>
</gene>
<evidence type="ECO:0000256" key="6">
    <source>
        <dbReference type="ARBA" id="ARBA00022989"/>
    </source>
</evidence>
<dbReference type="Gene3D" id="2.60.40.60">
    <property type="entry name" value="Cadherins"/>
    <property type="match status" value="7"/>
</dbReference>
<dbReference type="InterPro" id="IPR050174">
    <property type="entry name" value="Protocadherin/Cadherin-CA"/>
</dbReference>
<proteinExistence type="predicted"/>
<feature type="domain" description="Cadherin" evidence="12">
    <location>
        <begin position="464"/>
        <end position="572"/>
    </location>
</feature>
<dbReference type="InterPro" id="IPR013164">
    <property type="entry name" value="Cadherin_N"/>
</dbReference>
<dbReference type="PROSITE" id="PS50268">
    <property type="entry name" value="CADHERIN_2"/>
    <property type="match status" value="7"/>
</dbReference>
<feature type="chain" id="PRO_5046683291" evidence="11">
    <location>
        <begin position="22"/>
        <end position="1021"/>
    </location>
</feature>
<keyword evidence="8" id="KW-0325">Glycoprotein</keyword>
<dbReference type="CDD" id="cd11304">
    <property type="entry name" value="Cadherin_repeat"/>
    <property type="match status" value="7"/>
</dbReference>
<dbReference type="SUPFAM" id="SSF49313">
    <property type="entry name" value="Cadherin-like"/>
    <property type="match status" value="7"/>
</dbReference>
<evidence type="ECO:0000256" key="1">
    <source>
        <dbReference type="ARBA" id="ARBA00004167"/>
    </source>
</evidence>
<organism evidence="13 14">
    <name type="scientific">Mya arenaria</name>
    <name type="common">Soft-shell clam</name>
    <dbReference type="NCBI Taxonomy" id="6604"/>
    <lineage>
        <taxon>Eukaryota</taxon>
        <taxon>Metazoa</taxon>
        <taxon>Spiralia</taxon>
        <taxon>Lophotrochozoa</taxon>
        <taxon>Mollusca</taxon>
        <taxon>Bivalvia</taxon>
        <taxon>Autobranchia</taxon>
        <taxon>Heteroconchia</taxon>
        <taxon>Euheterodonta</taxon>
        <taxon>Imparidentia</taxon>
        <taxon>Neoheterodontei</taxon>
        <taxon>Myida</taxon>
        <taxon>Myoidea</taxon>
        <taxon>Myidae</taxon>
        <taxon>Mya</taxon>
    </lineage>
</organism>
<evidence type="ECO:0000313" key="13">
    <source>
        <dbReference type="EMBL" id="WAQ99074.1"/>
    </source>
</evidence>
<keyword evidence="3" id="KW-0677">Repeat</keyword>
<feature type="transmembrane region" description="Helical" evidence="10">
    <location>
        <begin position="799"/>
        <end position="823"/>
    </location>
</feature>
<dbReference type="PROSITE" id="PS00232">
    <property type="entry name" value="CADHERIN_1"/>
    <property type="match status" value="4"/>
</dbReference>
<dbReference type="EMBL" id="CP111014">
    <property type="protein sequence ID" value="WAQ99074.1"/>
    <property type="molecule type" value="Genomic_DNA"/>
</dbReference>
<feature type="domain" description="Cadherin" evidence="12">
    <location>
        <begin position="44"/>
        <end position="134"/>
    </location>
</feature>
<feature type="domain" description="Cadherin" evidence="12">
    <location>
        <begin position="573"/>
        <end position="677"/>
    </location>
</feature>
<evidence type="ECO:0000256" key="8">
    <source>
        <dbReference type="ARBA" id="ARBA00023180"/>
    </source>
</evidence>
<dbReference type="PANTHER" id="PTHR24028">
    <property type="entry name" value="CADHERIN-87A"/>
    <property type="match status" value="1"/>
</dbReference>
<dbReference type="SMART" id="SM00112">
    <property type="entry name" value="CA"/>
    <property type="match status" value="7"/>
</dbReference>
<evidence type="ECO:0000256" key="11">
    <source>
        <dbReference type="SAM" id="SignalP"/>
    </source>
</evidence>
<dbReference type="PRINTS" id="PR00205">
    <property type="entry name" value="CADHERIN"/>
</dbReference>
<evidence type="ECO:0000256" key="2">
    <source>
        <dbReference type="ARBA" id="ARBA00022692"/>
    </source>
</evidence>
<evidence type="ECO:0000259" key="12">
    <source>
        <dbReference type="PROSITE" id="PS50268"/>
    </source>
</evidence>
<evidence type="ECO:0000256" key="10">
    <source>
        <dbReference type="SAM" id="Phobius"/>
    </source>
</evidence>
<evidence type="ECO:0000256" key="4">
    <source>
        <dbReference type="ARBA" id="ARBA00022837"/>
    </source>
</evidence>
<sequence>MANMKLLFVITVISCWISTFAQDVVYYIDEELPNSTFIGNVMNDSNLFSAIGGADSATLIFSTTDNEYAHYFRVNERTSDLYTNGNIDREVICEFSESCMLNIQIFAKSTLGSFFHILKINIFVKDINDHSPVFSNPTLRMTISESVVVGTSFAINGARDRDTSTDFSLKHYYLESGMESGNLPFSIQFVKHLDGSSTVRLFVTEALDREIQDSYIFEIIAADGDQPSRKGKLLVTVEVSDVNDNTPTFNTTSYNCTVSEETEINSVIIKLNATDPDFEENGLVKYRFSTHQSADIFTHFQISENTGDIILKQKVVYSPGKMYNIIVEAFDNPANGQSLSTQTLVRVIVENSGNNAPLIKVSKTSNEVAENANIGKVVAYVEVQDHDFGKEGMASCIIQAIDFDMQRIDMNRYKVFVSQQLDYERTRSQEVTIHCQDNGDRPLSASTTFVINILDFNDHSPIFSEDFYTANVREDTTQGRLIFEVSASDADTGNNSLIDFLVEKKFQHLFYFEKSAIKENAAYLKLGGPLDREINSSFVFSIYAKDNGETRKTGTATVSLTITDVNDERPNFTKTPFEFYVPENLPPNSDVNRITAIDNDLGINAQVEFKMHPDYIGKVPFVVFADGKIKTNHDLDREQRDRYEFKVIGTDRGEPSLSNTGNVIVRVTDANDNVPIIKFPKLGNNTLFLSQSVKAWQIISRVNASDIDEVGSGNSRLTFSIEGRNDSNLFQINPNTGEIQVTGTLLGSDIGKIFMLELYVTDNGKPTKLGAETVLYIKVRSENATNAAASTDILSNKNILIAVIVSVVTVVVSFGIVAVICVIRKIDRERKLEQQIKNNNQMTVDPDINSKQVFDGSITVFSLPSEDSLLEKKKKEVSFSLEDDVFSDDDLIQKNGIDHNHRHFKMLSLWMSLKLAEQLNVFNVGMELQSSTCGSHILGNLMFFSTTGFYRKIAQSIKHIKRRTCYKKSENGIKGTLMRRYFDDMHPQGGLLHKSFQIFPQIKPSNYTACSSVGQERFGIK</sequence>
<evidence type="ECO:0000313" key="14">
    <source>
        <dbReference type="Proteomes" id="UP001164746"/>
    </source>
</evidence>
<keyword evidence="2 10" id="KW-0812">Transmembrane</keyword>
<dbReference type="Proteomes" id="UP001164746">
    <property type="component" value="Chromosome 3"/>
</dbReference>
<keyword evidence="6 10" id="KW-1133">Transmembrane helix</keyword>
<dbReference type="Pfam" id="PF00028">
    <property type="entry name" value="Cadherin"/>
    <property type="match status" value="6"/>
</dbReference>
<feature type="domain" description="Cadherin" evidence="12">
    <location>
        <begin position="699"/>
        <end position="791"/>
    </location>
</feature>
<evidence type="ECO:0000256" key="7">
    <source>
        <dbReference type="ARBA" id="ARBA00023136"/>
    </source>
</evidence>
<dbReference type="InterPro" id="IPR020894">
    <property type="entry name" value="Cadherin_CS"/>
</dbReference>
<evidence type="ECO:0000256" key="5">
    <source>
        <dbReference type="ARBA" id="ARBA00022889"/>
    </source>
</evidence>
<keyword evidence="11" id="KW-0732">Signal</keyword>
<protein>
    <submittedName>
        <fullName evidence="13">PC11Y-like protein</fullName>
    </submittedName>
</protein>
<accession>A0ABY7DMZ6</accession>
<comment type="subcellular location">
    <subcellularLocation>
        <location evidence="1">Membrane</location>
        <topology evidence="1">Single-pass membrane protein</topology>
    </subcellularLocation>
</comment>
<dbReference type="Pfam" id="PF08266">
    <property type="entry name" value="Cadherin_2"/>
    <property type="match status" value="1"/>
</dbReference>
<dbReference type="InterPro" id="IPR002126">
    <property type="entry name" value="Cadherin-like_dom"/>
</dbReference>
<feature type="domain" description="Cadherin" evidence="12">
    <location>
        <begin position="135"/>
        <end position="249"/>
    </location>
</feature>
<feature type="domain" description="Cadherin" evidence="12">
    <location>
        <begin position="250"/>
        <end position="359"/>
    </location>
</feature>
<name>A0ABY7DMZ6_MYAAR</name>
<evidence type="ECO:0000256" key="9">
    <source>
        <dbReference type="PROSITE-ProRule" id="PRU00043"/>
    </source>
</evidence>
<feature type="domain" description="Cadherin" evidence="12">
    <location>
        <begin position="360"/>
        <end position="463"/>
    </location>
</feature>
<keyword evidence="14" id="KW-1185">Reference proteome</keyword>